<protein>
    <submittedName>
        <fullName evidence="2">Uncharacterized protein</fullName>
    </submittedName>
</protein>
<proteinExistence type="predicted"/>
<dbReference type="AlphaFoldDB" id="A0AAV3ZXB5"/>
<evidence type="ECO:0000313" key="2">
    <source>
        <dbReference type="EMBL" id="GFN99279.1"/>
    </source>
</evidence>
<evidence type="ECO:0000256" key="1">
    <source>
        <dbReference type="SAM" id="MobiDB-lite"/>
    </source>
</evidence>
<organism evidence="2 3">
    <name type="scientific">Plakobranchus ocellatus</name>
    <dbReference type="NCBI Taxonomy" id="259542"/>
    <lineage>
        <taxon>Eukaryota</taxon>
        <taxon>Metazoa</taxon>
        <taxon>Spiralia</taxon>
        <taxon>Lophotrochozoa</taxon>
        <taxon>Mollusca</taxon>
        <taxon>Gastropoda</taxon>
        <taxon>Heterobranchia</taxon>
        <taxon>Euthyneura</taxon>
        <taxon>Panpulmonata</taxon>
        <taxon>Sacoglossa</taxon>
        <taxon>Placobranchoidea</taxon>
        <taxon>Plakobranchidae</taxon>
        <taxon>Plakobranchus</taxon>
    </lineage>
</organism>
<dbReference type="Proteomes" id="UP000735302">
    <property type="component" value="Unassembled WGS sequence"/>
</dbReference>
<sequence>MTNPWCNDPFMISFYSEKKKRLFQLASSRSLLEMHSGVPILSIIILETSYGTRASPQAPVRLCSWDLPSMKSKETKISRGESDLPSEEKQDLSAQRRREPPTGR</sequence>
<keyword evidence="3" id="KW-1185">Reference proteome</keyword>
<evidence type="ECO:0000313" key="3">
    <source>
        <dbReference type="Proteomes" id="UP000735302"/>
    </source>
</evidence>
<comment type="caution">
    <text evidence="2">The sequence shown here is derived from an EMBL/GenBank/DDBJ whole genome shotgun (WGS) entry which is preliminary data.</text>
</comment>
<feature type="region of interest" description="Disordered" evidence="1">
    <location>
        <begin position="73"/>
        <end position="104"/>
    </location>
</feature>
<gene>
    <name evidence="2" type="ORF">PoB_002578500</name>
</gene>
<dbReference type="EMBL" id="BLXT01002986">
    <property type="protein sequence ID" value="GFN99279.1"/>
    <property type="molecule type" value="Genomic_DNA"/>
</dbReference>
<accession>A0AAV3ZXB5</accession>
<reference evidence="2 3" key="1">
    <citation type="journal article" date="2021" name="Elife">
        <title>Chloroplast acquisition without the gene transfer in kleptoplastic sea slugs, Plakobranchus ocellatus.</title>
        <authorList>
            <person name="Maeda T."/>
            <person name="Takahashi S."/>
            <person name="Yoshida T."/>
            <person name="Shimamura S."/>
            <person name="Takaki Y."/>
            <person name="Nagai Y."/>
            <person name="Toyoda A."/>
            <person name="Suzuki Y."/>
            <person name="Arimoto A."/>
            <person name="Ishii H."/>
            <person name="Satoh N."/>
            <person name="Nishiyama T."/>
            <person name="Hasebe M."/>
            <person name="Maruyama T."/>
            <person name="Minagawa J."/>
            <person name="Obokata J."/>
            <person name="Shigenobu S."/>
        </authorList>
    </citation>
    <scope>NUCLEOTIDE SEQUENCE [LARGE SCALE GENOMIC DNA]</scope>
</reference>
<name>A0AAV3ZXB5_9GAST</name>